<organism evidence="1 2">
    <name type="scientific">Aquabacterium soli</name>
    <dbReference type="NCBI Taxonomy" id="2493092"/>
    <lineage>
        <taxon>Bacteria</taxon>
        <taxon>Pseudomonadati</taxon>
        <taxon>Pseudomonadota</taxon>
        <taxon>Betaproteobacteria</taxon>
        <taxon>Burkholderiales</taxon>
        <taxon>Aquabacterium</taxon>
    </lineage>
</organism>
<dbReference type="Proteomes" id="UP000269265">
    <property type="component" value="Unassembled WGS sequence"/>
</dbReference>
<evidence type="ECO:0000313" key="2">
    <source>
        <dbReference type="Proteomes" id="UP000269265"/>
    </source>
</evidence>
<dbReference type="EMBL" id="RSED01000004">
    <property type="protein sequence ID" value="RRS05304.1"/>
    <property type="molecule type" value="Genomic_DNA"/>
</dbReference>
<accession>A0A426VEJ4</accession>
<name>A0A426VEJ4_9BURK</name>
<proteinExistence type="predicted"/>
<protein>
    <submittedName>
        <fullName evidence="1">Uncharacterized protein</fullName>
    </submittedName>
</protein>
<evidence type="ECO:0000313" key="1">
    <source>
        <dbReference type="EMBL" id="RRS05304.1"/>
    </source>
</evidence>
<comment type="caution">
    <text evidence="1">The sequence shown here is derived from an EMBL/GenBank/DDBJ whole genome shotgun (WGS) entry which is preliminary data.</text>
</comment>
<dbReference type="PROSITE" id="PS51257">
    <property type="entry name" value="PROKAR_LIPOPROTEIN"/>
    <property type="match status" value="1"/>
</dbReference>
<gene>
    <name evidence="1" type="ORF">EIP75_07085</name>
</gene>
<sequence length="503" mass="52767">MARVRRWLKALCLGGVLAVGGCGGGGDHTTINLVYKRWQGTELADRAIAVVPGGGYALVGDVPEVDWLAFQTDNGDVDVYQARYNSGVWQAGATPRATEVHGLVFGDNGLMARSGDWTVFVGRDEKQIWAQFKGPGGVSSTYWPLSSNADPLVHAVVDASGLARIYWSETTGSVAVVRAMHFNGVNAVDDGQVSGMSMDVQQVVAGPDGRGWLFYRHGGAQYVRTVDALVGLGAPIRLDEAVHGTAGPARWAAAESTGVLTTLALQNIGTASPCVGVRRLQASAWASTECINTDTAQVVGGQVADLAVEPGGRAMAVWSGGLANRTLYAASRRADGGWSAPSAVATLATGGRFLSVQARIHTDGAAVVAYRQAFTAQEATPHAVVLDAVTQAWSTPERFDAADGGASARLSVAFNSRGEPGVLNFASAANGRYTVRFATRVRGQWTAASLQNDANLARDSLGIELASMQRLMPLGDGGWAAFWELTSNLVPGYGRRVVAASYQ</sequence>
<keyword evidence="2" id="KW-1185">Reference proteome</keyword>
<dbReference type="AlphaFoldDB" id="A0A426VEJ4"/>
<reference evidence="1 2" key="1">
    <citation type="submission" date="2018-12" db="EMBL/GenBank/DDBJ databases">
        <title>The whole draft genome of Aquabacterium sp. SJQ9.</title>
        <authorList>
            <person name="Sun L."/>
            <person name="Gao X."/>
            <person name="Chen W."/>
            <person name="Huang K."/>
        </authorList>
    </citation>
    <scope>NUCLEOTIDE SEQUENCE [LARGE SCALE GENOMIC DNA]</scope>
    <source>
        <strain evidence="1 2">SJQ9</strain>
    </source>
</reference>
<dbReference type="RefSeq" id="WP_125242522.1">
    <property type="nucleotide sequence ID" value="NZ_RSED01000004.1"/>
</dbReference>